<reference evidence="1 2" key="1">
    <citation type="submission" date="2024-03" db="EMBL/GenBank/DDBJ databases">
        <title>The genome assembly and annotation of the cricket Gryllus longicercus Weissman &amp; Gray.</title>
        <authorList>
            <person name="Szrajer S."/>
            <person name="Gray D."/>
            <person name="Ylla G."/>
        </authorList>
    </citation>
    <scope>NUCLEOTIDE SEQUENCE [LARGE SCALE GENOMIC DNA]</scope>
    <source>
        <strain evidence="1">DAG 2021-001</strain>
        <tissue evidence="1">Whole body minus gut</tissue>
    </source>
</reference>
<organism evidence="1 2">
    <name type="scientific">Gryllus longicercus</name>
    <dbReference type="NCBI Taxonomy" id="2509291"/>
    <lineage>
        <taxon>Eukaryota</taxon>
        <taxon>Metazoa</taxon>
        <taxon>Ecdysozoa</taxon>
        <taxon>Arthropoda</taxon>
        <taxon>Hexapoda</taxon>
        <taxon>Insecta</taxon>
        <taxon>Pterygota</taxon>
        <taxon>Neoptera</taxon>
        <taxon>Polyneoptera</taxon>
        <taxon>Orthoptera</taxon>
        <taxon>Ensifera</taxon>
        <taxon>Gryllidea</taxon>
        <taxon>Grylloidea</taxon>
        <taxon>Gryllidae</taxon>
        <taxon>Gryllinae</taxon>
        <taxon>Gryllus</taxon>
    </lineage>
</organism>
<gene>
    <name evidence="1" type="ORF">R5R35_001254</name>
</gene>
<sequence length="380" mass="42709">MCSQMARMGSPIYDDDRLNKPIRRFTADYVRRQMLGVSSQTLALAICFLLHQRLGLNVTVEVEQRDIGAESKVSLEELIHKAVDLCVKRGKVSTATLAQVSGLTSNLESAWRRRELAISAQQECEVRRSTSQRLQLQLTAHHWLYEDLLLQNAPMSTLLPINRTTFMREVRKTSSALLALQARLNEAQEQQNILVASVEQRLKWAAGANPALNEVMAAFECALQKRTTRLGLEQRLAAVVGNTCNAILHHEALRTRTSEAIANDTSFMQMLEQLEKSCILSSGCEHVITSAEEALVQLLIPEGCVDINWIHKAELLISDKVKSLQEQKGKLHDDLFTAQENLKKHVMTIRGFLSVHHRLVSDVRNLLKSMAKVSVNQAIF</sequence>
<proteinExistence type="predicted"/>
<dbReference type="Proteomes" id="UP001378592">
    <property type="component" value="Unassembled WGS sequence"/>
</dbReference>
<evidence type="ECO:0000313" key="1">
    <source>
        <dbReference type="EMBL" id="KAK7788245.1"/>
    </source>
</evidence>
<evidence type="ECO:0000313" key="2">
    <source>
        <dbReference type="Proteomes" id="UP001378592"/>
    </source>
</evidence>
<comment type="caution">
    <text evidence="1">The sequence shown here is derived from an EMBL/GenBank/DDBJ whole genome shotgun (WGS) entry which is preliminary data.</text>
</comment>
<keyword evidence="2" id="KW-1185">Reference proteome</keyword>
<protein>
    <submittedName>
        <fullName evidence="1">Uncharacterized protein</fullName>
    </submittedName>
</protein>
<name>A0AAN9VD60_9ORTH</name>
<dbReference type="AlphaFoldDB" id="A0AAN9VD60"/>
<dbReference type="EMBL" id="JAZDUA010001568">
    <property type="protein sequence ID" value="KAK7788245.1"/>
    <property type="molecule type" value="Genomic_DNA"/>
</dbReference>
<accession>A0AAN9VD60</accession>